<dbReference type="EMBL" id="BGZK01000135">
    <property type="protein sequence ID" value="GBP22017.1"/>
    <property type="molecule type" value="Genomic_DNA"/>
</dbReference>
<dbReference type="AlphaFoldDB" id="A0A4C1U7F1"/>
<accession>A0A4C1U7F1</accession>
<reference evidence="1 2" key="1">
    <citation type="journal article" date="2019" name="Commun. Biol.">
        <title>The bagworm genome reveals a unique fibroin gene that provides high tensile strength.</title>
        <authorList>
            <person name="Kono N."/>
            <person name="Nakamura H."/>
            <person name="Ohtoshi R."/>
            <person name="Tomita M."/>
            <person name="Numata K."/>
            <person name="Arakawa K."/>
        </authorList>
    </citation>
    <scope>NUCLEOTIDE SEQUENCE [LARGE SCALE GENOMIC DNA]</scope>
</reference>
<gene>
    <name evidence="1" type="ORF">EVAR_18658_1</name>
</gene>
<sequence>MKAEDNSSEILYAVALHSSWRRPSCVRASGWRALRRGFEQATLSELSGIRSYRRHSFVGSSITSATSRETT</sequence>
<protein>
    <submittedName>
        <fullName evidence="1">Uncharacterized protein</fullName>
    </submittedName>
</protein>
<name>A0A4C1U7F1_EUMVA</name>
<evidence type="ECO:0000313" key="2">
    <source>
        <dbReference type="Proteomes" id="UP000299102"/>
    </source>
</evidence>
<evidence type="ECO:0000313" key="1">
    <source>
        <dbReference type="EMBL" id="GBP22017.1"/>
    </source>
</evidence>
<keyword evidence="2" id="KW-1185">Reference proteome</keyword>
<organism evidence="1 2">
    <name type="scientific">Eumeta variegata</name>
    <name type="common">Bagworm moth</name>
    <name type="synonym">Eumeta japonica</name>
    <dbReference type="NCBI Taxonomy" id="151549"/>
    <lineage>
        <taxon>Eukaryota</taxon>
        <taxon>Metazoa</taxon>
        <taxon>Ecdysozoa</taxon>
        <taxon>Arthropoda</taxon>
        <taxon>Hexapoda</taxon>
        <taxon>Insecta</taxon>
        <taxon>Pterygota</taxon>
        <taxon>Neoptera</taxon>
        <taxon>Endopterygota</taxon>
        <taxon>Lepidoptera</taxon>
        <taxon>Glossata</taxon>
        <taxon>Ditrysia</taxon>
        <taxon>Tineoidea</taxon>
        <taxon>Psychidae</taxon>
        <taxon>Oiketicinae</taxon>
        <taxon>Eumeta</taxon>
    </lineage>
</organism>
<dbReference type="Proteomes" id="UP000299102">
    <property type="component" value="Unassembled WGS sequence"/>
</dbReference>
<comment type="caution">
    <text evidence="1">The sequence shown here is derived from an EMBL/GenBank/DDBJ whole genome shotgun (WGS) entry which is preliminary data.</text>
</comment>
<proteinExistence type="predicted"/>